<dbReference type="eggNOG" id="COG0438">
    <property type="taxonomic scope" value="Bacteria"/>
</dbReference>
<dbReference type="Pfam" id="PF13439">
    <property type="entry name" value="Glyco_transf_4"/>
    <property type="match status" value="1"/>
</dbReference>
<dbReference type="RefSeq" id="WP_013049096.1">
    <property type="nucleotide sequence ID" value="NC_014011.1"/>
</dbReference>
<proteinExistence type="predicted"/>
<dbReference type="SUPFAM" id="SSF53756">
    <property type="entry name" value="UDP-Glycosyltransferase/glycogen phosphorylase"/>
    <property type="match status" value="1"/>
</dbReference>
<dbReference type="PANTHER" id="PTHR12526">
    <property type="entry name" value="GLYCOSYLTRANSFERASE"/>
    <property type="match status" value="1"/>
</dbReference>
<protein>
    <submittedName>
        <fullName evidence="3">Glycosyl transferase group 1</fullName>
    </submittedName>
</protein>
<accession>D5EH02</accession>
<dbReference type="InterPro" id="IPR028098">
    <property type="entry name" value="Glyco_trans_4-like_N"/>
</dbReference>
<dbReference type="GO" id="GO:0016740">
    <property type="term" value="F:transferase activity"/>
    <property type="evidence" value="ECO:0007669"/>
    <property type="project" value="UniProtKB-KW"/>
</dbReference>
<evidence type="ECO:0000259" key="2">
    <source>
        <dbReference type="Pfam" id="PF13439"/>
    </source>
</evidence>
<keyword evidence="3" id="KW-0808">Transferase</keyword>
<dbReference type="HOGENOM" id="CLU_009583_11_2_0"/>
<evidence type="ECO:0000259" key="1">
    <source>
        <dbReference type="Pfam" id="PF00534"/>
    </source>
</evidence>
<dbReference type="STRING" id="572547.Amico_1719"/>
<evidence type="ECO:0000313" key="3">
    <source>
        <dbReference type="EMBL" id="ADE57834.1"/>
    </source>
</evidence>
<organism evidence="3 4">
    <name type="scientific">Aminobacterium colombiense (strain DSM 12261 / ALA-1)</name>
    <dbReference type="NCBI Taxonomy" id="572547"/>
    <lineage>
        <taxon>Bacteria</taxon>
        <taxon>Thermotogati</taxon>
        <taxon>Synergistota</taxon>
        <taxon>Synergistia</taxon>
        <taxon>Synergistales</taxon>
        <taxon>Aminobacteriaceae</taxon>
        <taxon>Aminobacterium</taxon>
    </lineage>
</organism>
<feature type="domain" description="Glycosyl transferase family 1" evidence="1">
    <location>
        <begin position="228"/>
        <end position="391"/>
    </location>
</feature>
<feature type="domain" description="Glycosyltransferase subfamily 4-like N-terminal" evidence="2">
    <location>
        <begin position="82"/>
        <end position="211"/>
    </location>
</feature>
<dbReference type="PANTHER" id="PTHR12526:SF622">
    <property type="entry name" value="GLYCOSYLTRANSFERASE (GROUP I)"/>
    <property type="match status" value="1"/>
</dbReference>
<dbReference type="EMBL" id="CP001997">
    <property type="protein sequence ID" value="ADE57834.1"/>
    <property type="molecule type" value="Genomic_DNA"/>
</dbReference>
<dbReference type="Pfam" id="PF00534">
    <property type="entry name" value="Glycos_transf_1"/>
    <property type="match status" value="1"/>
</dbReference>
<dbReference type="AlphaFoldDB" id="D5EH02"/>
<dbReference type="CDD" id="cd03794">
    <property type="entry name" value="GT4_WbuB-like"/>
    <property type="match status" value="1"/>
</dbReference>
<dbReference type="InterPro" id="IPR001296">
    <property type="entry name" value="Glyco_trans_1"/>
</dbReference>
<evidence type="ECO:0000313" key="4">
    <source>
        <dbReference type="Proteomes" id="UP000002366"/>
    </source>
</evidence>
<sequence>MKLWWINQHARPPIFAGGTRHFNLAKKLCVLENNVMIVNGTFDHLGDTVLPEERNSENPISHTYEGVSFLSINLPSYSGNASLGRIRNMYSFYLKTTKVLSPNKTKYEHPDIIIGSTVHPWAAYAGYKLSQMYKVPFIYEVRDLWPLTLIELGRIKKWNPLVLYFDRIDKLLSKEATLVITTAPLMKKYYIDRWGLPESKFLWVTNGTNIDINSTNDSGETILPENKKEARPPFRIVYTGALGQANGLDEILRVIQASKEKLKNFEFHFWGNGPLKESLSSYIEQNGLPCFIHNPVPKAQIWSVLNQADALLFNLVSSSVTLFQYGISPNKLADYHAAGKPIISIGQYAQNPVIESGAGFAVSSARELPVALLKFQELSPEKKIKMGEKGQKYAEEHYNWGKLAKKLAIELKKLV</sequence>
<dbReference type="Proteomes" id="UP000002366">
    <property type="component" value="Chromosome"/>
</dbReference>
<dbReference type="CAZy" id="GT4">
    <property type="family name" value="Glycosyltransferase Family 4"/>
</dbReference>
<name>D5EH02_AMICL</name>
<dbReference type="Gene3D" id="3.40.50.2000">
    <property type="entry name" value="Glycogen Phosphorylase B"/>
    <property type="match status" value="2"/>
</dbReference>
<gene>
    <name evidence="3" type="ordered locus">Amico_1719</name>
</gene>
<dbReference type="OrthoDB" id="9811902at2"/>
<reference evidence="3 4" key="1">
    <citation type="journal article" date="2010" name="Stand. Genomic Sci.">
        <title>Complete genome sequence of Aminobacterium colombiense type strain (ALA-1).</title>
        <authorList>
            <person name="Chertkov O."/>
            <person name="Sikorski J."/>
            <person name="Brambilla E."/>
            <person name="Lapidus A."/>
            <person name="Copeland A."/>
            <person name="Glavina Del Rio T."/>
            <person name="Nolan M."/>
            <person name="Lucas S."/>
            <person name="Tice H."/>
            <person name="Cheng J.F."/>
            <person name="Han C."/>
            <person name="Detter J.C."/>
            <person name="Bruce D."/>
            <person name="Tapia R."/>
            <person name="Goodwin L."/>
            <person name="Pitluck S."/>
            <person name="Liolios K."/>
            <person name="Ivanova N."/>
            <person name="Mavromatis K."/>
            <person name="Ovchinnikova G."/>
            <person name="Pati A."/>
            <person name="Chen A."/>
            <person name="Palaniappan K."/>
            <person name="Land M."/>
            <person name="Hauser L."/>
            <person name="Chang Y.J."/>
            <person name="Jeffries C.D."/>
            <person name="Spring S."/>
            <person name="Rohde M."/>
            <person name="Goker M."/>
            <person name="Bristow J."/>
            <person name="Eisen J.A."/>
            <person name="Markowitz V."/>
            <person name="Hugenholtz P."/>
            <person name="Kyrpides N.C."/>
            <person name="Klenk H.P."/>
        </authorList>
    </citation>
    <scope>NUCLEOTIDE SEQUENCE [LARGE SCALE GENOMIC DNA]</scope>
    <source>
        <strain evidence="4">DSM 12261 / ALA-1</strain>
    </source>
</reference>
<keyword evidence="4" id="KW-1185">Reference proteome</keyword>
<dbReference type="KEGG" id="aco:Amico_1719"/>